<evidence type="ECO:0000313" key="1">
    <source>
        <dbReference type="EMBL" id="GAG46650.1"/>
    </source>
</evidence>
<name>X0XTR1_9ZZZZ</name>
<organism evidence="1">
    <name type="scientific">marine sediment metagenome</name>
    <dbReference type="NCBI Taxonomy" id="412755"/>
    <lineage>
        <taxon>unclassified sequences</taxon>
        <taxon>metagenomes</taxon>
        <taxon>ecological metagenomes</taxon>
    </lineage>
</organism>
<proteinExistence type="predicted"/>
<dbReference type="EMBL" id="BARS01055537">
    <property type="protein sequence ID" value="GAG46650.1"/>
    <property type="molecule type" value="Genomic_DNA"/>
</dbReference>
<sequence length="73" mass="8036">MAHPTITPGNVVHPTPGYALVSGHGFQAGIVQTDTHARTGNPLREGYIVVLWADGRRWMEWGDNLVVMERNPS</sequence>
<comment type="caution">
    <text evidence="1">The sequence shown here is derived from an EMBL/GenBank/DDBJ whole genome shotgun (WGS) entry which is preliminary data.</text>
</comment>
<gene>
    <name evidence="1" type="ORF">S01H1_81985</name>
</gene>
<protein>
    <submittedName>
        <fullName evidence="1">Uncharacterized protein</fullName>
    </submittedName>
</protein>
<dbReference type="AlphaFoldDB" id="X0XTR1"/>
<accession>X0XTR1</accession>
<reference evidence="1" key="1">
    <citation type="journal article" date="2014" name="Front. Microbiol.">
        <title>High frequency of phylogenetically diverse reductive dehalogenase-homologous genes in deep subseafloor sedimentary metagenomes.</title>
        <authorList>
            <person name="Kawai M."/>
            <person name="Futagami T."/>
            <person name="Toyoda A."/>
            <person name="Takaki Y."/>
            <person name="Nishi S."/>
            <person name="Hori S."/>
            <person name="Arai W."/>
            <person name="Tsubouchi T."/>
            <person name="Morono Y."/>
            <person name="Uchiyama I."/>
            <person name="Ito T."/>
            <person name="Fujiyama A."/>
            <person name="Inagaki F."/>
            <person name="Takami H."/>
        </authorList>
    </citation>
    <scope>NUCLEOTIDE SEQUENCE</scope>
    <source>
        <strain evidence="1">Expedition CK06-06</strain>
    </source>
</reference>